<accession>A0A7L5AN69</accession>
<keyword evidence="3" id="KW-1185">Reference proteome</keyword>
<dbReference type="Proteomes" id="UP000464507">
    <property type="component" value="Chromosome"/>
</dbReference>
<dbReference type="AlphaFoldDB" id="A0A7L5AN69"/>
<evidence type="ECO:0000256" key="1">
    <source>
        <dbReference type="SAM" id="Phobius"/>
    </source>
</evidence>
<evidence type="ECO:0000313" key="3">
    <source>
        <dbReference type="Proteomes" id="UP000464507"/>
    </source>
</evidence>
<organism evidence="2 3">
    <name type="scientific">Marisediminicola antarctica</name>
    <dbReference type="NCBI Taxonomy" id="674079"/>
    <lineage>
        <taxon>Bacteria</taxon>
        <taxon>Bacillati</taxon>
        <taxon>Actinomycetota</taxon>
        <taxon>Actinomycetes</taxon>
        <taxon>Micrococcales</taxon>
        <taxon>Microbacteriaceae</taxon>
        <taxon>Marisediminicola</taxon>
    </lineage>
</organism>
<evidence type="ECO:0008006" key="4">
    <source>
        <dbReference type="Google" id="ProtNLM"/>
    </source>
</evidence>
<feature type="transmembrane region" description="Helical" evidence="1">
    <location>
        <begin position="20"/>
        <end position="47"/>
    </location>
</feature>
<name>A0A7L5AN69_9MICO</name>
<reference evidence="2 3" key="1">
    <citation type="submission" date="2016-09" db="EMBL/GenBank/DDBJ databases">
        <title>Complete genome sequence of microbes from the polar regions.</title>
        <authorList>
            <person name="Liao L."/>
            <person name="Chen B."/>
        </authorList>
    </citation>
    <scope>NUCLEOTIDE SEQUENCE [LARGE SCALE GENOMIC DNA]</scope>
    <source>
        <strain evidence="2 3">ZS314</strain>
    </source>
</reference>
<dbReference type="KEGG" id="mant:BHD05_15320"/>
<keyword evidence="1" id="KW-1133">Transmembrane helix</keyword>
<protein>
    <recommendedName>
        <fullName evidence="4">Large extracellular alpha-helical protein</fullName>
    </recommendedName>
</protein>
<gene>
    <name evidence="2" type="ORF">BHD05_15320</name>
</gene>
<sequence length="486" mass="48303">MPDETSGPSRAPRRFTGRGAVVVGVRGLIGIIGGTVAATAVVAATVITGPIHTMTPPSASIAPVPTAQERVCPGPLLRLGDDAGQGATIATSVGEADVAFESVPAEATVGRLPTTDNPSGLAPRVLVLPPGEPGGQPLLAGSQSQAVTSGGLLGLATAECTEASGDSWLVGGATDVGRTTLITISNPSSVVATVALSIFSQSGPVAAPGAEGIVVPPGSQRIISLAAFAPEIVAPVVRVESRGGQVVANLQQSIVRTLAPGGVEIIGETSGPSRNVVIPGLVVASAESVAEIQTEPGYMDVETVVRILVPGDAPTTATVTVTPERGELDPTVFDLELVGGEVGQVGLGGLDDGNYTVTVEAELPVVAGVRASTVTDDGTADFAWLGAPEALGDRALLVIAPGPSPRLHLANPTAADVTVTVESGGETRSIDVPAGRSVSTPVARADVVLTGTDGLIGNVSYTGEGELASFGVTTPGPGSTPITVYR</sequence>
<proteinExistence type="predicted"/>
<keyword evidence="1" id="KW-0472">Membrane</keyword>
<evidence type="ECO:0000313" key="2">
    <source>
        <dbReference type="EMBL" id="QHO71255.1"/>
    </source>
</evidence>
<dbReference type="EMBL" id="CP017146">
    <property type="protein sequence ID" value="QHO71255.1"/>
    <property type="molecule type" value="Genomic_DNA"/>
</dbReference>
<keyword evidence="1" id="KW-0812">Transmembrane</keyword>
<dbReference type="Pfam" id="PF18986">
    <property type="entry name" value="DUF5719"/>
    <property type="match status" value="1"/>
</dbReference>
<dbReference type="InterPro" id="IPR043777">
    <property type="entry name" value="DUF5719"/>
</dbReference>